<proteinExistence type="predicted"/>
<keyword evidence="3" id="KW-1185">Reference proteome</keyword>
<feature type="compositionally biased region" description="Basic and acidic residues" evidence="1">
    <location>
        <begin position="8"/>
        <end position="24"/>
    </location>
</feature>
<evidence type="ECO:0000313" key="3">
    <source>
        <dbReference type="Proteomes" id="UP000504636"/>
    </source>
</evidence>
<evidence type="ECO:0000313" key="2">
    <source>
        <dbReference type="EMBL" id="KAF2802650.1"/>
    </source>
</evidence>
<evidence type="ECO:0000256" key="1">
    <source>
        <dbReference type="SAM" id="MobiDB-lite"/>
    </source>
</evidence>
<protein>
    <submittedName>
        <fullName evidence="2 4">Uncharacterized protein</fullName>
    </submittedName>
</protein>
<reference evidence="4" key="3">
    <citation type="submission" date="2025-04" db="UniProtKB">
        <authorList>
            <consortium name="RefSeq"/>
        </authorList>
    </citation>
    <scope>IDENTIFICATION</scope>
    <source>
        <strain evidence="4">CBS 304.34</strain>
    </source>
</reference>
<dbReference type="AlphaFoldDB" id="A0A6A6Y1W7"/>
<feature type="region of interest" description="Disordered" evidence="1">
    <location>
        <begin position="81"/>
        <end position="108"/>
    </location>
</feature>
<dbReference type="GeneID" id="54467145"/>
<feature type="compositionally biased region" description="Polar residues" evidence="1">
    <location>
        <begin position="39"/>
        <end position="48"/>
    </location>
</feature>
<reference evidence="2 4" key="1">
    <citation type="journal article" date="2020" name="Stud. Mycol.">
        <title>101 Dothideomycetes genomes: a test case for predicting lifestyles and emergence of pathogens.</title>
        <authorList>
            <person name="Haridas S."/>
            <person name="Albert R."/>
            <person name="Binder M."/>
            <person name="Bloem J."/>
            <person name="Labutti K."/>
            <person name="Salamov A."/>
            <person name="Andreopoulos B."/>
            <person name="Baker S."/>
            <person name="Barry K."/>
            <person name="Bills G."/>
            <person name="Bluhm B."/>
            <person name="Cannon C."/>
            <person name="Castanera R."/>
            <person name="Culley D."/>
            <person name="Daum C."/>
            <person name="Ezra D."/>
            <person name="Gonzalez J."/>
            <person name="Henrissat B."/>
            <person name="Kuo A."/>
            <person name="Liang C."/>
            <person name="Lipzen A."/>
            <person name="Lutzoni F."/>
            <person name="Magnuson J."/>
            <person name="Mondo S."/>
            <person name="Nolan M."/>
            <person name="Ohm R."/>
            <person name="Pangilinan J."/>
            <person name="Park H.-J."/>
            <person name="Ramirez L."/>
            <person name="Alfaro M."/>
            <person name="Sun H."/>
            <person name="Tritt A."/>
            <person name="Yoshinaga Y."/>
            <person name="Zwiers L.-H."/>
            <person name="Turgeon B."/>
            <person name="Goodwin S."/>
            <person name="Spatafora J."/>
            <person name="Crous P."/>
            <person name="Grigoriev I."/>
        </authorList>
    </citation>
    <scope>NUCLEOTIDE SEQUENCE</scope>
    <source>
        <strain evidence="2 4">CBS 304.34</strain>
    </source>
</reference>
<evidence type="ECO:0000313" key="4">
    <source>
        <dbReference type="RefSeq" id="XP_033569614.1"/>
    </source>
</evidence>
<dbReference type="EMBL" id="MU003722">
    <property type="protein sequence ID" value="KAF2802650.1"/>
    <property type="molecule type" value="Genomic_DNA"/>
</dbReference>
<reference evidence="4" key="2">
    <citation type="submission" date="2020-04" db="EMBL/GenBank/DDBJ databases">
        <authorList>
            <consortium name="NCBI Genome Project"/>
        </authorList>
    </citation>
    <scope>NUCLEOTIDE SEQUENCE</scope>
    <source>
        <strain evidence="4">CBS 304.34</strain>
    </source>
</reference>
<name>A0A6A6Y1W7_9PEZI</name>
<organism evidence="2">
    <name type="scientific">Mytilinidion resinicola</name>
    <dbReference type="NCBI Taxonomy" id="574789"/>
    <lineage>
        <taxon>Eukaryota</taxon>
        <taxon>Fungi</taxon>
        <taxon>Dikarya</taxon>
        <taxon>Ascomycota</taxon>
        <taxon>Pezizomycotina</taxon>
        <taxon>Dothideomycetes</taxon>
        <taxon>Pleosporomycetidae</taxon>
        <taxon>Mytilinidiales</taxon>
        <taxon>Mytilinidiaceae</taxon>
        <taxon>Mytilinidion</taxon>
    </lineage>
</organism>
<dbReference type="RefSeq" id="XP_033569614.1">
    <property type="nucleotide sequence ID" value="XM_033726252.1"/>
</dbReference>
<dbReference type="Proteomes" id="UP000504636">
    <property type="component" value="Unplaced"/>
</dbReference>
<accession>A0A6A6Y1W7</accession>
<feature type="region of interest" description="Disordered" evidence="1">
    <location>
        <begin position="1"/>
        <end position="55"/>
    </location>
</feature>
<sequence length="317" mass="35547">MPPYNLRRSPEKSRKLKEADEKTTEASTQKSARFVRKASISSISTVSDQPPKAPNFQTLEMLGQMQPSREPRARDFTGFREVVRSQDVDDTAQGVENTTATDEDDSYATVLEAQGPSAGNEKRRATNPNISFMDIDRTDFSMVDADASTPRRKIDSPAIEATAANDDEEDQSISLGQLTLSDTECGLHCSDEEAARLHAEAPDAALVQRHSILEDLERLYEKQLIKAANDVGYKPSLNQTATDQLRYLESMKYQDLELRGLDPNFVEDQLKWAKWAAKAADAGLFHRPDERCGSLREQVERACASESEERQRTDFPR</sequence>
<dbReference type="OrthoDB" id="10552971at2759"/>
<gene>
    <name evidence="2 4" type="ORF">BDZ99DRAFT_527372</name>
</gene>